<evidence type="ECO:0000313" key="2">
    <source>
        <dbReference type="Proteomes" id="UP001162483"/>
    </source>
</evidence>
<keyword evidence="2" id="KW-1185">Reference proteome</keyword>
<accession>A0ABN9FS57</accession>
<dbReference type="Proteomes" id="UP001162483">
    <property type="component" value="Unassembled WGS sequence"/>
</dbReference>
<sequence>GQWTRLWQVGVDNVSGLVEGIVLHHWCQWELKCPIIFVNRRNSALSLVSTRGIVPHHWWQWEE</sequence>
<protein>
    <submittedName>
        <fullName evidence="1">Uncharacterized protein</fullName>
    </submittedName>
</protein>
<dbReference type="EMBL" id="CATNWA010017131">
    <property type="protein sequence ID" value="CAI9598218.1"/>
    <property type="molecule type" value="Genomic_DNA"/>
</dbReference>
<organism evidence="1 2">
    <name type="scientific">Staurois parvus</name>
    <dbReference type="NCBI Taxonomy" id="386267"/>
    <lineage>
        <taxon>Eukaryota</taxon>
        <taxon>Metazoa</taxon>
        <taxon>Chordata</taxon>
        <taxon>Craniata</taxon>
        <taxon>Vertebrata</taxon>
        <taxon>Euteleostomi</taxon>
        <taxon>Amphibia</taxon>
        <taxon>Batrachia</taxon>
        <taxon>Anura</taxon>
        <taxon>Neobatrachia</taxon>
        <taxon>Ranoidea</taxon>
        <taxon>Ranidae</taxon>
        <taxon>Staurois</taxon>
    </lineage>
</organism>
<feature type="non-terminal residue" evidence="1">
    <location>
        <position position="1"/>
    </location>
</feature>
<gene>
    <name evidence="1" type="ORF">SPARVUS_LOCUS12367477</name>
</gene>
<reference evidence="1" key="1">
    <citation type="submission" date="2023-05" db="EMBL/GenBank/DDBJ databases">
        <authorList>
            <person name="Stuckert A."/>
        </authorList>
    </citation>
    <scope>NUCLEOTIDE SEQUENCE</scope>
</reference>
<name>A0ABN9FS57_9NEOB</name>
<comment type="caution">
    <text evidence="1">The sequence shown here is derived from an EMBL/GenBank/DDBJ whole genome shotgun (WGS) entry which is preliminary data.</text>
</comment>
<evidence type="ECO:0000313" key="1">
    <source>
        <dbReference type="EMBL" id="CAI9598218.1"/>
    </source>
</evidence>
<proteinExistence type="predicted"/>